<gene>
    <name evidence="3" type="ORF">GCM10025883_36180</name>
</gene>
<keyword evidence="1" id="KW-0472">Membrane</keyword>
<protein>
    <submittedName>
        <fullName evidence="3">CAAX protease family protein</fullName>
    </submittedName>
</protein>
<evidence type="ECO:0000259" key="2">
    <source>
        <dbReference type="Pfam" id="PF02517"/>
    </source>
</evidence>
<keyword evidence="1" id="KW-0812">Transmembrane</keyword>
<evidence type="ECO:0000256" key="1">
    <source>
        <dbReference type="SAM" id="Phobius"/>
    </source>
</evidence>
<keyword evidence="1" id="KW-1133">Transmembrane helix</keyword>
<proteinExistence type="predicted"/>
<dbReference type="InterPro" id="IPR003675">
    <property type="entry name" value="Rce1/LyrA-like_dom"/>
</dbReference>
<dbReference type="GO" id="GO:0006508">
    <property type="term" value="P:proteolysis"/>
    <property type="evidence" value="ECO:0007669"/>
    <property type="project" value="UniProtKB-KW"/>
</dbReference>
<feature type="transmembrane region" description="Helical" evidence="1">
    <location>
        <begin position="36"/>
        <end position="56"/>
    </location>
</feature>
<feature type="transmembrane region" description="Helical" evidence="1">
    <location>
        <begin position="103"/>
        <end position="124"/>
    </location>
</feature>
<keyword evidence="3" id="KW-0378">Hydrolase</keyword>
<feature type="transmembrane region" description="Helical" evidence="1">
    <location>
        <begin position="179"/>
        <end position="202"/>
    </location>
</feature>
<feature type="domain" description="CAAX prenyl protease 2/Lysostaphin resistance protein A-like" evidence="2">
    <location>
        <begin position="141"/>
        <end position="225"/>
    </location>
</feature>
<dbReference type="EMBL" id="BSUO01000001">
    <property type="protein sequence ID" value="GMA41573.1"/>
    <property type="molecule type" value="Genomic_DNA"/>
</dbReference>
<dbReference type="Pfam" id="PF02517">
    <property type="entry name" value="Rce1-like"/>
    <property type="match status" value="1"/>
</dbReference>
<evidence type="ECO:0000313" key="4">
    <source>
        <dbReference type="Proteomes" id="UP001157126"/>
    </source>
</evidence>
<keyword evidence="3" id="KW-0645">Protease</keyword>
<dbReference type="Proteomes" id="UP001157126">
    <property type="component" value="Unassembled WGS sequence"/>
</dbReference>
<accession>A0ABQ6IUG5</accession>
<dbReference type="RefSeq" id="WP_284305117.1">
    <property type="nucleotide sequence ID" value="NZ_BSUO01000001.1"/>
</dbReference>
<feature type="transmembrane region" description="Helical" evidence="1">
    <location>
        <begin position="62"/>
        <end position="83"/>
    </location>
</feature>
<dbReference type="GO" id="GO:0008233">
    <property type="term" value="F:peptidase activity"/>
    <property type="evidence" value="ECO:0007669"/>
    <property type="project" value="UniProtKB-KW"/>
</dbReference>
<sequence length="240" mass="25698">MINPFTELRDFGQAALLRPVPRDHAQSDAAFRRRRIVAGVTLVMGAVMLAYSLRIPAGDPSFYWWTIALALVWTVGAFASGPLHLGRAWTRDGGVGQPLVQSLALAVLITGIFLAGAVVVAQIPALRGPVDELLDHARYGSLPLVWAITMINGVGEELYFRGALFAAIGRRHAVAISTLVYTLTTVGTGIPLLVLAAAMLGFLCALQRRVTGGVLGPIIVHCLWSSSMLFLLPIMLDVFG</sequence>
<name>A0ABQ6IUG5_9MICO</name>
<evidence type="ECO:0000313" key="3">
    <source>
        <dbReference type="EMBL" id="GMA41573.1"/>
    </source>
</evidence>
<feature type="transmembrane region" description="Helical" evidence="1">
    <location>
        <begin position="214"/>
        <end position="236"/>
    </location>
</feature>
<reference evidence="4" key="1">
    <citation type="journal article" date="2019" name="Int. J. Syst. Evol. Microbiol.">
        <title>The Global Catalogue of Microorganisms (GCM) 10K type strain sequencing project: providing services to taxonomists for standard genome sequencing and annotation.</title>
        <authorList>
            <consortium name="The Broad Institute Genomics Platform"/>
            <consortium name="The Broad Institute Genome Sequencing Center for Infectious Disease"/>
            <person name="Wu L."/>
            <person name="Ma J."/>
        </authorList>
    </citation>
    <scope>NUCLEOTIDE SEQUENCE [LARGE SCALE GENOMIC DNA]</scope>
    <source>
        <strain evidence="4">NBRC 113072</strain>
    </source>
</reference>
<keyword evidence="4" id="KW-1185">Reference proteome</keyword>
<comment type="caution">
    <text evidence="3">The sequence shown here is derived from an EMBL/GenBank/DDBJ whole genome shotgun (WGS) entry which is preliminary data.</text>
</comment>
<organism evidence="3 4">
    <name type="scientific">Mobilicoccus caccae</name>
    <dbReference type="NCBI Taxonomy" id="1859295"/>
    <lineage>
        <taxon>Bacteria</taxon>
        <taxon>Bacillati</taxon>
        <taxon>Actinomycetota</taxon>
        <taxon>Actinomycetes</taxon>
        <taxon>Micrococcales</taxon>
        <taxon>Dermatophilaceae</taxon>
        <taxon>Mobilicoccus</taxon>
    </lineage>
</organism>